<dbReference type="GO" id="GO:0005886">
    <property type="term" value="C:plasma membrane"/>
    <property type="evidence" value="ECO:0007669"/>
    <property type="project" value="TreeGrafter"/>
</dbReference>
<protein>
    <submittedName>
        <fullName evidence="3">Uncharacterized SAM-binding protein YcdF, DUF218 family</fullName>
    </submittedName>
</protein>
<dbReference type="RefSeq" id="WP_093359181.1">
    <property type="nucleotide sequence ID" value="NZ_FOLG01000001.1"/>
</dbReference>
<evidence type="ECO:0000313" key="4">
    <source>
        <dbReference type="Proteomes" id="UP000198728"/>
    </source>
</evidence>
<name>A0A1I1EAF1_9RHOB</name>
<accession>A0A1I1EAF1</accession>
<proteinExistence type="predicted"/>
<feature type="transmembrane region" description="Helical" evidence="1">
    <location>
        <begin position="46"/>
        <end position="65"/>
    </location>
</feature>
<keyword evidence="4" id="KW-1185">Reference proteome</keyword>
<dbReference type="CDD" id="cd06259">
    <property type="entry name" value="YdcF-like"/>
    <property type="match status" value="1"/>
</dbReference>
<keyword evidence="1" id="KW-0472">Membrane</keyword>
<sequence>MQTAFFIASKIIWGLMKPETLLVLVIALACYFTWRKRMSAARFWSTLSVLLMVGIGVFPVGRWALIPLETAYPASPQLDRVDGILVLGGGERPPAFGQPQVNEGGERYIEAMRLARRFPDATVLYTGGSGALSDAGKVTGVHARSAKLFFTDLGLDPERLKIENASRNTAENASMSFALAAPDPGERWVLVTSAFHMPRSMRTFERAGWTNLTPWPADFRTRGARGLGWNIAGTLSDLNLAAKEYVGLIAYGVTGR</sequence>
<keyword evidence="1" id="KW-1133">Transmembrane helix</keyword>
<dbReference type="Gene3D" id="3.40.50.620">
    <property type="entry name" value="HUPs"/>
    <property type="match status" value="1"/>
</dbReference>
<dbReference type="EMBL" id="FOLG01000001">
    <property type="protein sequence ID" value="SFB81933.1"/>
    <property type="molecule type" value="Genomic_DNA"/>
</dbReference>
<evidence type="ECO:0000313" key="3">
    <source>
        <dbReference type="EMBL" id="SFB81933.1"/>
    </source>
</evidence>
<feature type="domain" description="DUF218" evidence="2">
    <location>
        <begin position="82"/>
        <end position="247"/>
    </location>
</feature>
<dbReference type="Pfam" id="PF02698">
    <property type="entry name" value="DUF218"/>
    <property type="match status" value="1"/>
</dbReference>
<gene>
    <name evidence="3" type="ORF">SAMN04488094_101628</name>
</gene>
<dbReference type="Proteomes" id="UP000198728">
    <property type="component" value="Unassembled WGS sequence"/>
</dbReference>
<evidence type="ECO:0000256" key="1">
    <source>
        <dbReference type="SAM" id="Phobius"/>
    </source>
</evidence>
<dbReference type="InterPro" id="IPR003848">
    <property type="entry name" value="DUF218"/>
</dbReference>
<dbReference type="InterPro" id="IPR014729">
    <property type="entry name" value="Rossmann-like_a/b/a_fold"/>
</dbReference>
<dbReference type="PANTHER" id="PTHR30336:SF4">
    <property type="entry name" value="ENVELOPE BIOGENESIS FACTOR ELYC"/>
    <property type="match status" value="1"/>
</dbReference>
<dbReference type="GO" id="GO:0000270">
    <property type="term" value="P:peptidoglycan metabolic process"/>
    <property type="evidence" value="ECO:0007669"/>
    <property type="project" value="TreeGrafter"/>
</dbReference>
<evidence type="ECO:0000259" key="2">
    <source>
        <dbReference type="Pfam" id="PF02698"/>
    </source>
</evidence>
<dbReference type="OrthoDB" id="9809813at2"/>
<dbReference type="AlphaFoldDB" id="A0A1I1EAF1"/>
<dbReference type="PANTHER" id="PTHR30336">
    <property type="entry name" value="INNER MEMBRANE PROTEIN, PROBABLE PERMEASE"/>
    <property type="match status" value="1"/>
</dbReference>
<reference evidence="3 4" key="1">
    <citation type="submission" date="2016-10" db="EMBL/GenBank/DDBJ databases">
        <authorList>
            <person name="de Groot N.N."/>
        </authorList>
    </citation>
    <scope>NUCLEOTIDE SEQUENCE [LARGE SCALE GENOMIC DNA]</scope>
    <source>
        <strain evidence="3 4">DSM 19548</strain>
    </source>
</reference>
<feature type="transmembrane region" description="Helical" evidence="1">
    <location>
        <begin position="12"/>
        <end position="34"/>
    </location>
</feature>
<dbReference type="InterPro" id="IPR051599">
    <property type="entry name" value="Cell_Envelope_Assoc"/>
</dbReference>
<organism evidence="3 4">
    <name type="scientific">Tropicimonas isoalkanivorans</name>
    <dbReference type="NCBI Taxonomy" id="441112"/>
    <lineage>
        <taxon>Bacteria</taxon>
        <taxon>Pseudomonadati</taxon>
        <taxon>Pseudomonadota</taxon>
        <taxon>Alphaproteobacteria</taxon>
        <taxon>Rhodobacterales</taxon>
        <taxon>Roseobacteraceae</taxon>
        <taxon>Tropicimonas</taxon>
    </lineage>
</organism>
<keyword evidence="1" id="KW-0812">Transmembrane</keyword>
<dbReference type="GO" id="GO:0043164">
    <property type="term" value="P:Gram-negative-bacterium-type cell wall biogenesis"/>
    <property type="evidence" value="ECO:0007669"/>
    <property type="project" value="TreeGrafter"/>
</dbReference>